<sequence>TGIRREWKDWRAGDIALKMERCSWMSECFMGVNTSLGAERAFITSLYKQYAHGGCRFR</sequence>
<protein>
    <submittedName>
        <fullName evidence="1">Uncharacterized protein</fullName>
    </submittedName>
</protein>
<organism evidence="1 2">
    <name type="scientific">Taxus chinensis</name>
    <name type="common">Chinese yew</name>
    <name type="synonym">Taxus wallichiana var. chinensis</name>
    <dbReference type="NCBI Taxonomy" id="29808"/>
    <lineage>
        <taxon>Eukaryota</taxon>
        <taxon>Viridiplantae</taxon>
        <taxon>Streptophyta</taxon>
        <taxon>Embryophyta</taxon>
        <taxon>Tracheophyta</taxon>
        <taxon>Spermatophyta</taxon>
        <taxon>Pinopsida</taxon>
        <taxon>Pinidae</taxon>
        <taxon>Conifers II</taxon>
        <taxon>Cupressales</taxon>
        <taxon>Taxaceae</taxon>
        <taxon>Taxus</taxon>
    </lineage>
</organism>
<keyword evidence="2" id="KW-1185">Reference proteome</keyword>
<evidence type="ECO:0000313" key="2">
    <source>
        <dbReference type="Proteomes" id="UP000824469"/>
    </source>
</evidence>
<gene>
    <name evidence="1" type="ORF">KI387_027916</name>
</gene>
<dbReference type="Proteomes" id="UP000824469">
    <property type="component" value="Unassembled WGS sequence"/>
</dbReference>
<evidence type="ECO:0000313" key="1">
    <source>
        <dbReference type="EMBL" id="KAH9312881.1"/>
    </source>
</evidence>
<dbReference type="AlphaFoldDB" id="A0AA38FZE9"/>
<accession>A0AA38FZE9</accession>
<feature type="non-terminal residue" evidence="1">
    <location>
        <position position="58"/>
    </location>
</feature>
<feature type="non-terminal residue" evidence="1">
    <location>
        <position position="1"/>
    </location>
</feature>
<proteinExistence type="predicted"/>
<reference evidence="1 2" key="1">
    <citation type="journal article" date="2021" name="Nat. Plants">
        <title>The Taxus genome provides insights into paclitaxel biosynthesis.</title>
        <authorList>
            <person name="Xiong X."/>
            <person name="Gou J."/>
            <person name="Liao Q."/>
            <person name="Li Y."/>
            <person name="Zhou Q."/>
            <person name="Bi G."/>
            <person name="Li C."/>
            <person name="Du R."/>
            <person name="Wang X."/>
            <person name="Sun T."/>
            <person name="Guo L."/>
            <person name="Liang H."/>
            <person name="Lu P."/>
            <person name="Wu Y."/>
            <person name="Zhang Z."/>
            <person name="Ro D.K."/>
            <person name="Shang Y."/>
            <person name="Huang S."/>
            <person name="Yan J."/>
        </authorList>
    </citation>
    <scope>NUCLEOTIDE SEQUENCE [LARGE SCALE GENOMIC DNA]</scope>
    <source>
        <strain evidence="1">Ta-2019</strain>
    </source>
</reference>
<dbReference type="EMBL" id="JAHRHJ020000006">
    <property type="protein sequence ID" value="KAH9312881.1"/>
    <property type="molecule type" value="Genomic_DNA"/>
</dbReference>
<comment type="caution">
    <text evidence="1">The sequence shown here is derived from an EMBL/GenBank/DDBJ whole genome shotgun (WGS) entry which is preliminary data.</text>
</comment>
<name>A0AA38FZE9_TAXCH</name>